<gene>
    <name evidence="2" type="ORF">GCM10012280_21100</name>
</gene>
<comment type="caution">
    <text evidence="2">The sequence shown here is derived from an EMBL/GenBank/DDBJ whole genome shotgun (WGS) entry which is preliminary data.</text>
</comment>
<keyword evidence="1" id="KW-0812">Transmembrane</keyword>
<proteinExistence type="predicted"/>
<keyword evidence="3" id="KW-1185">Reference proteome</keyword>
<name>A0A918DX51_9ACTN</name>
<organism evidence="2 3">
    <name type="scientific">Wenjunlia tyrosinilytica</name>
    <dbReference type="NCBI Taxonomy" id="1544741"/>
    <lineage>
        <taxon>Bacteria</taxon>
        <taxon>Bacillati</taxon>
        <taxon>Actinomycetota</taxon>
        <taxon>Actinomycetes</taxon>
        <taxon>Kitasatosporales</taxon>
        <taxon>Streptomycetaceae</taxon>
        <taxon>Wenjunlia</taxon>
    </lineage>
</organism>
<sequence length="84" mass="8786">MRLSPVRGGARLGRGAPVLLMRERVLLHLRVVHGLVGAGLLGAGLLVRSAVVVRLVRRRRGVGVRRRGTAAAALVVRVLGVVGG</sequence>
<evidence type="ECO:0000256" key="1">
    <source>
        <dbReference type="SAM" id="Phobius"/>
    </source>
</evidence>
<keyword evidence="1" id="KW-1133">Transmembrane helix</keyword>
<dbReference type="Proteomes" id="UP000641932">
    <property type="component" value="Unassembled WGS sequence"/>
</dbReference>
<dbReference type="AlphaFoldDB" id="A0A918DX51"/>
<reference evidence="2" key="1">
    <citation type="journal article" date="2014" name="Int. J. Syst. Evol. Microbiol.">
        <title>Complete genome sequence of Corynebacterium casei LMG S-19264T (=DSM 44701T), isolated from a smear-ripened cheese.</title>
        <authorList>
            <consortium name="US DOE Joint Genome Institute (JGI-PGF)"/>
            <person name="Walter F."/>
            <person name="Albersmeier A."/>
            <person name="Kalinowski J."/>
            <person name="Ruckert C."/>
        </authorList>
    </citation>
    <scope>NUCLEOTIDE SEQUENCE</scope>
    <source>
        <strain evidence="2">CGMCC 4.7201</strain>
    </source>
</reference>
<evidence type="ECO:0000313" key="2">
    <source>
        <dbReference type="EMBL" id="GGO86006.1"/>
    </source>
</evidence>
<keyword evidence="1" id="KW-0472">Membrane</keyword>
<evidence type="ECO:0000313" key="3">
    <source>
        <dbReference type="Proteomes" id="UP000641932"/>
    </source>
</evidence>
<dbReference type="EMBL" id="BMMS01000008">
    <property type="protein sequence ID" value="GGO86006.1"/>
    <property type="molecule type" value="Genomic_DNA"/>
</dbReference>
<reference evidence="2" key="2">
    <citation type="submission" date="2020-09" db="EMBL/GenBank/DDBJ databases">
        <authorList>
            <person name="Sun Q."/>
            <person name="Zhou Y."/>
        </authorList>
    </citation>
    <scope>NUCLEOTIDE SEQUENCE</scope>
    <source>
        <strain evidence="2">CGMCC 4.7201</strain>
    </source>
</reference>
<feature type="transmembrane region" description="Helical" evidence="1">
    <location>
        <begin position="31"/>
        <end position="56"/>
    </location>
</feature>
<protein>
    <submittedName>
        <fullName evidence="2">Uncharacterized protein</fullName>
    </submittedName>
</protein>
<accession>A0A918DX51</accession>